<evidence type="ECO:0000256" key="3">
    <source>
        <dbReference type="SAM" id="SignalP"/>
    </source>
</evidence>
<dbReference type="Proteomes" id="UP000183982">
    <property type="component" value="Unassembled WGS sequence"/>
</dbReference>
<accession>A0A1M6QEJ2</accession>
<name>A0A1M6QEJ2_9RHOB</name>
<dbReference type="SUPFAM" id="SSF111369">
    <property type="entry name" value="HlyD-like secretion proteins"/>
    <property type="match status" value="1"/>
</dbReference>
<keyword evidence="5" id="KW-1185">Reference proteome</keyword>
<feature type="signal peptide" evidence="3">
    <location>
        <begin position="1"/>
        <end position="22"/>
    </location>
</feature>
<dbReference type="EMBL" id="FQZQ01000021">
    <property type="protein sequence ID" value="SHK18616.1"/>
    <property type="molecule type" value="Genomic_DNA"/>
</dbReference>
<dbReference type="AlphaFoldDB" id="A0A1M6QEJ2"/>
<proteinExistence type="inferred from homology"/>
<evidence type="ECO:0000313" key="5">
    <source>
        <dbReference type="Proteomes" id="UP000183982"/>
    </source>
</evidence>
<protein>
    <submittedName>
        <fullName evidence="4">RND family efflux transporter, MFP subunit</fullName>
    </submittedName>
</protein>
<gene>
    <name evidence="4" type="ORF">SAMN05444000_12125</name>
</gene>
<organism evidence="4 5">
    <name type="scientific">Shimia gijangensis</name>
    <dbReference type="NCBI Taxonomy" id="1470563"/>
    <lineage>
        <taxon>Bacteria</taxon>
        <taxon>Pseudomonadati</taxon>
        <taxon>Pseudomonadota</taxon>
        <taxon>Alphaproteobacteria</taxon>
        <taxon>Rhodobacterales</taxon>
        <taxon>Roseobacteraceae</taxon>
    </lineage>
</organism>
<dbReference type="GO" id="GO:1990281">
    <property type="term" value="C:efflux pump complex"/>
    <property type="evidence" value="ECO:0007669"/>
    <property type="project" value="TreeGrafter"/>
</dbReference>
<dbReference type="OrthoDB" id="7914255at2"/>
<feature type="coiled-coil region" evidence="2">
    <location>
        <begin position="79"/>
        <end position="113"/>
    </location>
</feature>
<keyword evidence="3" id="KW-0732">Signal</keyword>
<comment type="similarity">
    <text evidence="1">Belongs to the membrane fusion protein (MFP) (TC 8.A.1) family.</text>
</comment>
<dbReference type="GO" id="GO:0015562">
    <property type="term" value="F:efflux transmembrane transporter activity"/>
    <property type="evidence" value="ECO:0007669"/>
    <property type="project" value="TreeGrafter"/>
</dbReference>
<dbReference type="PANTHER" id="PTHR30469">
    <property type="entry name" value="MULTIDRUG RESISTANCE PROTEIN MDTA"/>
    <property type="match status" value="1"/>
</dbReference>
<feature type="chain" id="PRO_5012161006" evidence="3">
    <location>
        <begin position="23"/>
        <end position="326"/>
    </location>
</feature>
<dbReference type="STRING" id="1470563.SAMN05444000_12125"/>
<dbReference type="InterPro" id="IPR006143">
    <property type="entry name" value="RND_pump_MFP"/>
</dbReference>
<dbReference type="Gene3D" id="2.40.50.100">
    <property type="match status" value="1"/>
</dbReference>
<keyword evidence="2" id="KW-0175">Coiled coil</keyword>
<dbReference type="RefSeq" id="WP_139280757.1">
    <property type="nucleotide sequence ID" value="NZ_FQZQ01000021.1"/>
</dbReference>
<dbReference type="NCBIfam" id="TIGR01730">
    <property type="entry name" value="RND_mfp"/>
    <property type="match status" value="1"/>
</dbReference>
<dbReference type="Gene3D" id="1.10.287.470">
    <property type="entry name" value="Helix hairpin bin"/>
    <property type="match status" value="1"/>
</dbReference>
<evidence type="ECO:0000256" key="2">
    <source>
        <dbReference type="SAM" id="Coils"/>
    </source>
</evidence>
<sequence length="326" mass="34918">MIGSIRKLTLAILVFVSSQATAGEMSRLVEVPEWKAVFARVETRDRVPARSRLGGVLETIEVSEGTEVQKNQVIGVVKDEKLRLQMAAVESQMRSLESQLQNASTELTRGESLLKQGVTTKQRVDSLRTQVEVIEGRMDVVRAEADVLSQRTAEGAVLAPISGRVLRVPLTEGSVVMPGEEIASIGGGGFFLRLAIPERHAAALVQGAKIAISGLGPDTNGTLAKIYPLIENGRVVADVEVEELVTDYVDARVLVRLPVGSTSMIVVPKDALMSQMGMEFVTVQGKDGQPVQRTVVAGETHEIEGTKVVEILSGLAAGETLVMADE</sequence>
<evidence type="ECO:0000313" key="4">
    <source>
        <dbReference type="EMBL" id="SHK18616.1"/>
    </source>
</evidence>
<dbReference type="Gene3D" id="2.40.420.20">
    <property type="match status" value="1"/>
</dbReference>
<reference evidence="5" key="1">
    <citation type="submission" date="2016-11" db="EMBL/GenBank/DDBJ databases">
        <authorList>
            <person name="Varghese N."/>
            <person name="Submissions S."/>
        </authorList>
    </citation>
    <scope>NUCLEOTIDE SEQUENCE [LARGE SCALE GENOMIC DNA]</scope>
    <source>
        <strain evidence="5">DSM 100564</strain>
    </source>
</reference>
<evidence type="ECO:0000256" key="1">
    <source>
        <dbReference type="ARBA" id="ARBA00009477"/>
    </source>
</evidence>